<dbReference type="NCBIfam" id="TIGR01946">
    <property type="entry name" value="rnfD"/>
    <property type="match status" value="1"/>
</dbReference>
<keyword evidence="2 10" id="KW-0597">Phosphoprotein</keyword>
<accession>A0A1M6M7H8</accession>
<gene>
    <name evidence="10" type="primary">rnfD</name>
    <name evidence="11" type="ORF">SAMN02745138_00505</name>
</gene>
<evidence type="ECO:0000256" key="1">
    <source>
        <dbReference type="ARBA" id="ARBA00022448"/>
    </source>
</evidence>
<dbReference type="HAMAP" id="MF_00462">
    <property type="entry name" value="RsxD_RnfD"/>
    <property type="match status" value="1"/>
</dbReference>
<evidence type="ECO:0000256" key="10">
    <source>
        <dbReference type="HAMAP-Rule" id="MF_00462"/>
    </source>
</evidence>
<keyword evidence="9 10" id="KW-0472">Membrane</keyword>
<comment type="function">
    <text evidence="10">Part of a membrane-bound complex that couples electron transfer with translocation of ions across the membrane.</text>
</comment>
<keyword evidence="1 10" id="KW-0813">Transport</keyword>
<evidence type="ECO:0000256" key="2">
    <source>
        <dbReference type="ARBA" id="ARBA00022553"/>
    </source>
</evidence>
<keyword evidence="12" id="KW-1185">Reference proteome</keyword>
<evidence type="ECO:0000313" key="11">
    <source>
        <dbReference type="EMBL" id="SHJ79193.1"/>
    </source>
</evidence>
<feature type="transmembrane region" description="Helical" evidence="10">
    <location>
        <begin position="124"/>
        <end position="143"/>
    </location>
</feature>
<name>A0A1M6M7H8_9FIRM</name>
<keyword evidence="4 10" id="KW-0288">FMN</keyword>
<feature type="transmembrane region" description="Helical" evidence="10">
    <location>
        <begin position="208"/>
        <end position="226"/>
    </location>
</feature>
<dbReference type="GO" id="GO:0055085">
    <property type="term" value="P:transmembrane transport"/>
    <property type="evidence" value="ECO:0007669"/>
    <property type="project" value="InterPro"/>
</dbReference>
<proteinExistence type="inferred from homology"/>
<dbReference type="RefSeq" id="WP_072848827.1">
    <property type="nucleotide sequence ID" value="NZ_FRAH01000006.1"/>
</dbReference>
<dbReference type="GO" id="GO:0022900">
    <property type="term" value="P:electron transport chain"/>
    <property type="evidence" value="ECO:0007669"/>
    <property type="project" value="UniProtKB-UniRule"/>
</dbReference>
<comment type="subunit">
    <text evidence="10">The complex is composed of six subunits: RnfA, RnfB, RnfC, RnfD, RnfE and RnfG.</text>
</comment>
<feature type="transmembrane region" description="Helical" evidence="10">
    <location>
        <begin position="262"/>
        <end position="281"/>
    </location>
</feature>
<evidence type="ECO:0000313" key="12">
    <source>
        <dbReference type="Proteomes" id="UP000183975"/>
    </source>
</evidence>
<evidence type="ECO:0000256" key="9">
    <source>
        <dbReference type="ARBA" id="ARBA00023136"/>
    </source>
</evidence>
<comment type="similarity">
    <text evidence="10">Belongs to the NqrB/RnfD family.</text>
</comment>
<dbReference type="OrthoDB" id="9776359at2"/>
<sequence>MANFVVSGTPHVRSKESIQSIMRDVIIALIPATAMGIYFFGIPALILIAVSIVASVFFEWLYQKLLKKPVTISDLSAVVTGLLLAMNLPASAPIWVPIVGAAFAIIFAKQLFGGLGQNFINPALAGRAFLLASYPTAMTTWTAPVGFSGADAVAVATPLATLKTGAMPDASLTDVILGTNIGGCIGETCAVALIIGGIYLLVKHVISWRIPVLYILTVFVLTAAIGRKGLRVPVYEIFTGGLMLGAFFMATDYASSPVTPKGQIIFAIGCGIITTLIRIFGGYPEGVSYSILIMNLAVPLIERFTEPKIFGALPKVKEAKKA</sequence>
<keyword evidence="3 10" id="KW-0285">Flavoprotein</keyword>
<dbReference type="EMBL" id="FRAH01000006">
    <property type="protein sequence ID" value="SHJ79193.1"/>
    <property type="molecule type" value="Genomic_DNA"/>
</dbReference>
<evidence type="ECO:0000256" key="8">
    <source>
        <dbReference type="ARBA" id="ARBA00022989"/>
    </source>
</evidence>
<keyword evidence="7 10" id="KW-0249">Electron transport</keyword>
<keyword evidence="5 10" id="KW-0812">Transmembrane</keyword>
<evidence type="ECO:0000256" key="7">
    <source>
        <dbReference type="ARBA" id="ARBA00022982"/>
    </source>
</evidence>
<dbReference type="PANTHER" id="PTHR30578">
    <property type="entry name" value="ELECTRON TRANSPORT COMPLEX PROTEIN RNFD"/>
    <property type="match status" value="1"/>
</dbReference>
<feature type="transmembrane region" description="Helical" evidence="10">
    <location>
        <begin position="232"/>
        <end position="250"/>
    </location>
</feature>
<dbReference type="Pfam" id="PF03116">
    <property type="entry name" value="NQR2_RnfD_RnfE"/>
    <property type="match status" value="1"/>
</dbReference>
<dbReference type="InterPro" id="IPR011303">
    <property type="entry name" value="RnfD_bac"/>
</dbReference>
<comment type="subcellular location">
    <subcellularLocation>
        <location evidence="10">Cell membrane</location>
        <topology evidence="10">Multi-pass membrane protein</topology>
    </subcellularLocation>
</comment>
<evidence type="ECO:0000256" key="6">
    <source>
        <dbReference type="ARBA" id="ARBA00022967"/>
    </source>
</evidence>
<protein>
    <recommendedName>
        <fullName evidence="10">Ion-translocating oxidoreductase complex subunit D</fullName>
        <ecNumber evidence="10">7.-.-.-</ecNumber>
    </recommendedName>
    <alternativeName>
        <fullName evidence="10">Rnf electron transport complex subunit D</fullName>
    </alternativeName>
</protein>
<comment type="cofactor">
    <cofactor evidence="10">
        <name>FMN</name>
        <dbReference type="ChEBI" id="CHEBI:58210"/>
    </cofactor>
</comment>
<dbReference type="AlphaFoldDB" id="A0A1M6M7H8"/>
<feature type="transmembrane region" description="Helical" evidence="10">
    <location>
        <begin position="175"/>
        <end position="201"/>
    </location>
</feature>
<feature type="transmembrane region" description="Helical" evidence="10">
    <location>
        <begin position="45"/>
        <end position="62"/>
    </location>
</feature>
<evidence type="ECO:0000256" key="4">
    <source>
        <dbReference type="ARBA" id="ARBA00022643"/>
    </source>
</evidence>
<dbReference type="GO" id="GO:0005886">
    <property type="term" value="C:plasma membrane"/>
    <property type="evidence" value="ECO:0007669"/>
    <property type="project" value="UniProtKB-SubCell"/>
</dbReference>
<dbReference type="EC" id="7.-.-.-" evidence="10"/>
<feature type="transmembrane region" description="Helical" evidence="10">
    <location>
        <begin position="94"/>
        <end position="112"/>
    </location>
</feature>
<reference evidence="11 12" key="1">
    <citation type="submission" date="2016-11" db="EMBL/GenBank/DDBJ databases">
        <authorList>
            <person name="Jaros S."/>
            <person name="Januszkiewicz K."/>
            <person name="Wedrychowicz H."/>
        </authorList>
    </citation>
    <scope>NUCLEOTIDE SEQUENCE [LARGE SCALE GENOMIC DNA]</scope>
    <source>
        <strain evidence="11 12">DSM 14214</strain>
    </source>
</reference>
<keyword evidence="10" id="KW-1003">Cell membrane</keyword>
<dbReference type="InterPro" id="IPR004338">
    <property type="entry name" value="NqrB/RnfD"/>
</dbReference>
<dbReference type="Proteomes" id="UP000183975">
    <property type="component" value="Unassembled WGS sequence"/>
</dbReference>
<evidence type="ECO:0000256" key="3">
    <source>
        <dbReference type="ARBA" id="ARBA00022630"/>
    </source>
</evidence>
<feature type="modified residue" description="FMN phosphoryl threonine" evidence="10">
    <location>
        <position position="157"/>
    </location>
</feature>
<dbReference type="PANTHER" id="PTHR30578:SF0">
    <property type="entry name" value="ION-TRANSLOCATING OXIDOREDUCTASE COMPLEX SUBUNIT D"/>
    <property type="match status" value="1"/>
</dbReference>
<keyword evidence="6 10" id="KW-1278">Translocase</keyword>
<evidence type="ECO:0000256" key="5">
    <source>
        <dbReference type="ARBA" id="ARBA00022692"/>
    </source>
</evidence>
<organism evidence="11 12">
    <name type="scientific">Anaerotignum lactatifermentans DSM 14214</name>
    <dbReference type="NCBI Taxonomy" id="1121323"/>
    <lineage>
        <taxon>Bacteria</taxon>
        <taxon>Bacillati</taxon>
        <taxon>Bacillota</taxon>
        <taxon>Clostridia</taxon>
        <taxon>Lachnospirales</taxon>
        <taxon>Anaerotignaceae</taxon>
        <taxon>Anaerotignum</taxon>
    </lineage>
</organism>
<keyword evidence="8 10" id="KW-1133">Transmembrane helix</keyword>